<feature type="compositionally biased region" description="Basic and acidic residues" evidence="1">
    <location>
        <begin position="138"/>
        <end position="148"/>
    </location>
</feature>
<sequence>MINRDLAPMTSTLTGFTGDAITPVGIATLPVTFDDEPRTKTLMVYFMVADLPSAYNVIIERPTLNMLRAVIFTYHHSMKFPTSAGPGEIKSDPQESRRCYLVVTSIPRKGKKALVPDPREPHRPDTRPKPSEPTLEVPLEKAHPKRTVRVEMPELMPWLGRPLQHSRRVANHPQPLQVDSRHS</sequence>
<comment type="caution">
    <text evidence="2">The sequence shown here is derived from an EMBL/GenBank/DDBJ whole genome shotgun (WGS) entry which is preliminary data.</text>
</comment>
<feature type="region of interest" description="Disordered" evidence="1">
    <location>
        <begin position="160"/>
        <end position="183"/>
    </location>
</feature>
<dbReference type="AlphaFoldDB" id="A0A427A5X8"/>
<evidence type="ECO:0000313" key="2">
    <source>
        <dbReference type="EMBL" id="RRT71581.1"/>
    </source>
</evidence>
<reference evidence="2 3" key="1">
    <citation type="journal article" date="2014" name="Agronomy (Basel)">
        <title>A Draft Genome Sequence for Ensete ventricosum, the Drought-Tolerant Tree Against Hunger.</title>
        <authorList>
            <person name="Harrison J."/>
            <person name="Moore K.A."/>
            <person name="Paszkiewicz K."/>
            <person name="Jones T."/>
            <person name="Grant M."/>
            <person name="Ambacheew D."/>
            <person name="Muzemil S."/>
            <person name="Studholme D.J."/>
        </authorList>
    </citation>
    <scope>NUCLEOTIDE SEQUENCE [LARGE SCALE GENOMIC DNA]</scope>
</reference>
<proteinExistence type="predicted"/>
<feature type="region of interest" description="Disordered" evidence="1">
    <location>
        <begin position="110"/>
        <end position="148"/>
    </location>
</feature>
<dbReference type="PANTHER" id="PTHR33240:SF8">
    <property type="entry name" value="OS03G0439900 PROTEIN"/>
    <property type="match status" value="1"/>
</dbReference>
<dbReference type="EMBL" id="AMZH03003668">
    <property type="protein sequence ID" value="RRT71581.1"/>
    <property type="molecule type" value="Genomic_DNA"/>
</dbReference>
<name>A0A427A5X8_ENSVE</name>
<dbReference type="Proteomes" id="UP000287651">
    <property type="component" value="Unassembled WGS sequence"/>
</dbReference>
<evidence type="ECO:0000313" key="3">
    <source>
        <dbReference type="Proteomes" id="UP000287651"/>
    </source>
</evidence>
<gene>
    <name evidence="2" type="ORF">B296_00027439</name>
</gene>
<protein>
    <submittedName>
        <fullName evidence="2">Uncharacterized protein</fullName>
    </submittedName>
</protein>
<evidence type="ECO:0000256" key="1">
    <source>
        <dbReference type="SAM" id="MobiDB-lite"/>
    </source>
</evidence>
<accession>A0A427A5X8</accession>
<dbReference type="PANTHER" id="PTHR33240">
    <property type="entry name" value="OS08G0508500 PROTEIN"/>
    <property type="match status" value="1"/>
</dbReference>
<feature type="compositionally biased region" description="Basic and acidic residues" evidence="1">
    <location>
        <begin position="117"/>
        <end position="130"/>
    </location>
</feature>
<organism evidence="2 3">
    <name type="scientific">Ensete ventricosum</name>
    <name type="common">Abyssinian banana</name>
    <name type="synonym">Musa ensete</name>
    <dbReference type="NCBI Taxonomy" id="4639"/>
    <lineage>
        <taxon>Eukaryota</taxon>
        <taxon>Viridiplantae</taxon>
        <taxon>Streptophyta</taxon>
        <taxon>Embryophyta</taxon>
        <taxon>Tracheophyta</taxon>
        <taxon>Spermatophyta</taxon>
        <taxon>Magnoliopsida</taxon>
        <taxon>Liliopsida</taxon>
        <taxon>Zingiberales</taxon>
        <taxon>Musaceae</taxon>
        <taxon>Ensete</taxon>
    </lineage>
</organism>